<proteinExistence type="predicted"/>
<sequence length="121" mass="13423">MAVIGRTRFGDEQSTLLDEFERMSFEAHAAELKRVMLGRSLSEPKLPKSHTPLISMAPIPLVTQVMQGSHHARGSGGSRFHKVFKKLLKPIFGRKKGGARKQVSDAKDLMASKAFSTSLRF</sequence>
<gene>
    <name evidence="1" type="ORF">VNO77_20745</name>
</gene>
<keyword evidence="2" id="KW-1185">Reference proteome</keyword>
<evidence type="ECO:0000313" key="2">
    <source>
        <dbReference type="Proteomes" id="UP001367508"/>
    </source>
</evidence>
<evidence type="ECO:0000313" key="1">
    <source>
        <dbReference type="EMBL" id="KAK7340053.1"/>
    </source>
</evidence>
<dbReference type="Proteomes" id="UP001367508">
    <property type="component" value="Unassembled WGS sequence"/>
</dbReference>
<name>A0AAN9QQV5_CANGL</name>
<protein>
    <submittedName>
        <fullName evidence="1">Uncharacterized protein</fullName>
    </submittedName>
</protein>
<comment type="caution">
    <text evidence="1">The sequence shown here is derived from an EMBL/GenBank/DDBJ whole genome shotgun (WGS) entry which is preliminary data.</text>
</comment>
<dbReference type="EMBL" id="JAYMYQ010000004">
    <property type="protein sequence ID" value="KAK7340053.1"/>
    <property type="molecule type" value="Genomic_DNA"/>
</dbReference>
<dbReference type="AlphaFoldDB" id="A0AAN9QQV5"/>
<accession>A0AAN9QQV5</accession>
<reference evidence="1 2" key="1">
    <citation type="submission" date="2024-01" db="EMBL/GenBank/DDBJ databases">
        <title>The genomes of 5 underutilized Papilionoideae crops provide insights into root nodulation and disease resistanc.</title>
        <authorList>
            <person name="Jiang F."/>
        </authorList>
    </citation>
    <scope>NUCLEOTIDE SEQUENCE [LARGE SCALE GENOMIC DNA]</scope>
    <source>
        <strain evidence="1">LVBAO_FW01</strain>
        <tissue evidence="1">Leaves</tissue>
    </source>
</reference>
<dbReference type="PANTHER" id="PTHR48196:SF1">
    <property type="entry name" value="DUF630 DOMAIN-CONTAINING PROTEIN"/>
    <property type="match status" value="1"/>
</dbReference>
<organism evidence="1 2">
    <name type="scientific">Canavalia gladiata</name>
    <name type="common">Sword bean</name>
    <name type="synonym">Dolichos gladiatus</name>
    <dbReference type="NCBI Taxonomy" id="3824"/>
    <lineage>
        <taxon>Eukaryota</taxon>
        <taxon>Viridiplantae</taxon>
        <taxon>Streptophyta</taxon>
        <taxon>Embryophyta</taxon>
        <taxon>Tracheophyta</taxon>
        <taxon>Spermatophyta</taxon>
        <taxon>Magnoliopsida</taxon>
        <taxon>eudicotyledons</taxon>
        <taxon>Gunneridae</taxon>
        <taxon>Pentapetalae</taxon>
        <taxon>rosids</taxon>
        <taxon>fabids</taxon>
        <taxon>Fabales</taxon>
        <taxon>Fabaceae</taxon>
        <taxon>Papilionoideae</taxon>
        <taxon>50 kb inversion clade</taxon>
        <taxon>NPAAA clade</taxon>
        <taxon>indigoferoid/millettioid clade</taxon>
        <taxon>Phaseoleae</taxon>
        <taxon>Canavalia</taxon>
    </lineage>
</organism>
<dbReference type="PANTHER" id="PTHR48196">
    <property type="entry name" value="DUF630 DOMAIN-CONTAINING PROTEIN"/>
    <property type="match status" value="1"/>
</dbReference>